<protein>
    <submittedName>
        <fullName evidence="1">Uncharacterized protein</fullName>
    </submittedName>
</protein>
<sequence>MQEQPPVTVYIDKNSEKDLQLSVETASKLLSNEKLEVVDFTSHVDLTTDPGHYVIFWEISGQDRDDELMRECCNCLSSRKVGVIGVLELRVLRRGAFQKVLDYYLGLGAAVSQYKMLRCVSPSKRAVLQILSGEVVKSYFSTAFETTMHFSSLKEQGKINFQIKINH</sequence>
<proteinExistence type="predicted"/>
<gene>
    <name evidence="1" type="ORF">MLD38_018246</name>
</gene>
<comment type="caution">
    <text evidence="1">The sequence shown here is derived from an EMBL/GenBank/DDBJ whole genome shotgun (WGS) entry which is preliminary data.</text>
</comment>
<name>A0ACB9QWQ2_9MYRT</name>
<dbReference type="EMBL" id="CM042884">
    <property type="protein sequence ID" value="KAI4369844.1"/>
    <property type="molecule type" value="Genomic_DNA"/>
</dbReference>
<dbReference type="Proteomes" id="UP001057402">
    <property type="component" value="Chromosome 5"/>
</dbReference>
<accession>A0ACB9QWQ2</accession>
<evidence type="ECO:0000313" key="1">
    <source>
        <dbReference type="EMBL" id="KAI4369844.1"/>
    </source>
</evidence>
<keyword evidence="2" id="KW-1185">Reference proteome</keyword>
<evidence type="ECO:0000313" key="2">
    <source>
        <dbReference type="Proteomes" id="UP001057402"/>
    </source>
</evidence>
<reference evidence="2" key="1">
    <citation type="journal article" date="2023" name="Front. Plant Sci.">
        <title>Chromosomal-level genome assembly of Melastoma candidum provides insights into trichome evolution.</title>
        <authorList>
            <person name="Zhong Y."/>
            <person name="Wu W."/>
            <person name="Sun C."/>
            <person name="Zou P."/>
            <person name="Liu Y."/>
            <person name="Dai S."/>
            <person name="Zhou R."/>
        </authorList>
    </citation>
    <scope>NUCLEOTIDE SEQUENCE [LARGE SCALE GENOMIC DNA]</scope>
</reference>
<organism evidence="1 2">
    <name type="scientific">Melastoma candidum</name>
    <dbReference type="NCBI Taxonomy" id="119954"/>
    <lineage>
        <taxon>Eukaryota</taxon>
        <taxon>Viridiplantae</taxon>
        <taxon>Streptophyta</taxon>
        <taxon>Embryophyta</taxon>
        <taxon>Tracheophyta</taxon>
        <taxon>Spermatophyta</taxon>
        <taxon>Magnoliopsida</taxon>
        <taxon>eudicotyledons</taxon>
        <taxon>Gunneridae</taxon>
        <taxon>Pentapetalae</taxon>
        <taxon>rosids</taxon>
        <taxon>malvids</taxon>
        <taxon>Myrtales</taxon>
        <taxon>Melastomataceae</taxon>
        <taxon>Melastomatoideae</taxon>
        <taxon>Melastomateae</taxon>
        <taxon>Melastoma</taxon>
    </lineage>
</organism>